<gene>
    <name evidence="2" type="ORF">Bequi_13855</name>
</gene>
<dbReference type="PROSITE" id="PS51354">
    <property type="entry name" value="GLUTAREDOXIN_2"/>
    <property type="match status" value="1"/>
</dbReference>
<dbReference type="EMBL" id="JAKNCJ010000014">
    <property type="protein sequence ID" value="MCL6424450.1"/>
    <property type="molecule type" value="Genomic_DNA"/>
</dbReference>
<feature type="domain" description="Glutaredoxin" evidence="1">
    <location>
        <begin position="16"/>
        <end position="71"/>
    </location>
</feature>
<dbReference type="Gene3D" id="3.40.30.10">
    <property type="entry name" value="Glutaredoxin"/>
    <property type="match status" value="1"/>
</dbReference>
<dbReference type="InterPro" id="IPR036249">
    <property type="entry name" value="Thioredoxin-like_sf"/>
</dbReference>
<keyword evidence="3" id="KW-1185">Reference proteome</keyword>
<evidence type="ECO:0000259" key="1">
    <source>
        <dbReference type="Pfam" id="PF00462"/>
    </source>
</evidence>
<accession>A0ABT0R6B5</accession>
<dbReference type="Proteomes" id="UP001203761">
    <property type="component" value="Unassembled WGS sequence"/>
</dbReference>
<reference evidence="2" key="1">
    <citation type="submission" date="2022-02" db="EMBL/GenBank/DDBJ databases">
        <authorList>
            <person name="Lee M."/>
            <person name="Kim S.-J."/>
            <person name="Jung M.-Y."/>
        </authorList>
    </citation>
    <scope>NUCLEOTIDE SEQUENCE</scope>
    <source>
        <strain evidence="2">JHP9</strain>
    </source>
</reference>
<dbReference type="Pfam" id="PF00462">
    <property type="entry name" value="Glutaredoxin"/>
    <property type="match status" value="1"/>
</dbReference>
<evidence type="ECO:0000313" key="2">
    <source>
        <dbReference type="EMBL" id="MCL6424450.1"/>
    </source>
</evidence>
<proteinExistence type="predicted"/>
<evidence type="ECO:0000313" key="3">
    <source>
        <dbReference type="Proteomes" id="UP001203761"/>
    </source>
</evidence>
<dbReference type="RefSeq" id="WP_249738527.1">
    <property type="nucleotide sequence ID" value="NZ_JAKNCJ010000014.1"/>
</dbReference>
<comment type="caution">
    <text evidence="2">The sequence shown here is derived from an EMBL/GenBank/DDBJ whole genome shotgun (WGS) entry which is preliminary data.</text>
</comment>
<sequence length="94" mass="10075">MTITAASATAQQTAQVTVYSKPACVQCVATKRKMGKLAIEHDTIDLTQDEVSMDLVQALGYVQAPVVVVRDMAGEVLAHWSGFNPDRIKELAAA</sequence>
<name>A0ABT0R6B5_9MICO</name>
<dbReference type="CDD" id="cd02976">
    <property type="entry name" value="NrdH"/>
    <property type="match status" value="1"/>
</dbReference>
<dbReference type="SUPFAM" id="SSF52833">
    <property type="entry name" value="Thioredoxin-like"/>
    <property type="match status" value="1"/>
</dbReference>
<protein>
    <submittedName>
        <fullName evidence="2">Glutaredoxin family protein</fullName>
    </submittedName>
</protein>
<dbReference type="InterPro" id="IPR002109">
    <property type="entry name" value="Glutaredoxin"/>
</dbReference>
<organism evidence="2 3">
    <name type="scientific">Brachybacterium equifaecis</name>
    <dbReference type="NCBI Taxonomy" id="2910770"/>
    <lineage>
        <taxon>Bacteria</taxon>
        <taxon>Bacillati</taxon>
        <taxon>Actinomycetota</taxon>
        <taxon>Actinomycetes</taxon>
        <taxon>Micrococcales</taxon>
        <taxon>Dermabacteraceae</taxon>
        <taxon>Brachybacterium</taxon>
    </lineage>
</organism>